<dbReference type="EMBL" id="AP024145">
    <property type="protein sequence ID" value="BCM85546.1"/>
    <property type="molecule type" value="Genomic_DNA"/>
</dbReference>
<dbReference type="PIRSF" id="PIRSF006324">
    <property type="entry name" value="LeuE"/>
    <property type="match status" value="1"/>
</dbReference>
<protein>
    <submittedName>
        <fullName evidence="7">Threonine transporter RhtB</fullName>
    </submittedName>
</protein>
<reference evidence="7" key="2">
    <citation type="submission" date="2020-11" db="EMBL/GenBank/DDBJ databases">
        <title>Complete genome sequence of a novel pathogenic Methylobacterium strain isolated from rice in Vietnam.</title>
        <authorList>
            <person name="Lai K."/>
            <person name="Okazaki S."/>
            <person name="Higashi K."/>
            <person name="Mori H."/>
            <person name="Toyoda A."/>
            <person name="Kurokawa K."/>
        </authorList>
    </citation>
    <scope>NUCLEOTIDE SEQUENCE</scope>
    <source>
        <strain evidence="7">VL1</strain>
    </source>
</reference>
<keyword evidence="3 6" id="KW-0812">Transmembrane</keyword>
<feature type="transmembrane region" description="Helical" evidence="6">
    <location>
        <begin position="116"/>
        <end position="140"/>
    </location>
</feature>
<dbReference type="KEGG" id="mind:mvi_40070"/>
<dbReference type="GO" id="GO:0005886">
    <property type="term" value="C:plasma membrane"/>
    <property type="evidence" value="ECO:0007669"/>
    <property type="project" value="UniProtKB-SubCell"/>
</dbReference>
<keyword evidence="9" id="KW-1185">Reference proteome</keyword>
<feature type="transmembrane region" description="Helical" evidence="6">
    <location>
        <begin position="75"/>
        <end position="95"/>
    </location>
</feature>
<dbReference type="GO" id="GO:0015171">
    <property type="term" value="F:amino acid transmembrane transporter activity"/>
    <property type="evidence" value="ECO:0007669"/>
    <property type="project" value="TreeGrafter"/>
</dbReference>
<sequence>MSFLPDAPTLIAYLAACLVLFVTPGPDMSLTLARTIGSGRRAGIVTVLGTSLGTLLHTLAAVLGISALIAASATAFTVLKVVGALYLAWLAIDALRHGSALTVRPETVRGGPWRTFCLGLGVNLTNPKVVLFFLTFLPQFVRADAPNPTGQLAVLGLTFVGLALPLGILMVLAAARITGALQARPRLMRGIDWLFAGLFGTFAARILLTVR</sequence>
<proteinExistence type="predicted"/>
<dbReference type="EMBL" id="JTHG01000191">
    <property type="protein sequence ID" value="KMO18809.1"/>
    <property type="molecule type" value="Genomic_DNA"/>
</dbReference>
<evidence type="ECO:0000256" key="5">
    <source>
        <dbReference type="ARBA" id="ARBA00023136"/>
    </source>
</evidence>
<keyword evidence="5 6" id="KW-0472">Membrane</keyword>
<evidence type="ECO:0000313" key="8">
    <source>
        <dbReference type="EMBL" id="KMO18809.1"/>
    </source>
</evidence>
<reference evidence="8 9" key="1">
    <citation type="submission" date="2014-11" db="EMBL/GenBank/DDBJ databases">
        <title>Comparative genomics of Methylobacterium species.</title>
        <authorList>
            <person name="Chaudhry V."/>
            <person name="Patil P.B."/>
        </authorList>
    </citation>
    <scope>NUCLEOTIDE SEQUENCE [LARGE SCALE GENOMIC DNA]</scope>
    <source>
        <strain evidence="8 9">SE3.6</strain>
    </source>
</reference>
<feature type="transmembrane region" description="Helical" evidence="6">
    <location>
        <begin position="45"/>
        <end position="69"/>
    </location>
</feature>
<comment type="subcellular location">
    <subcellularLocation>
        <location evidence="1">Cell membrane</location>
        <topology evidence="1">Multi-pass membrane protein</topology>
    </subcellularLocation>
</comment>
<evidence type="ECO:0000256" key="2">
    <source>
        <dbReference type="ARBA" id="ARBA00022475"/>
    </source>
</evidence>
<organism evidence="7 10">
    <name type="scientific">Methylobacterium indicum</name>
    <dbReference type="NCBI Taxonomy" id="1775910"/>
    <lineage>
        <taxon>Bacteria</taxon>
        <taxon>Pseudomonadati</taxon>
        <taxon>Pseudomonadota</taxon>
        <taxon>Alphaproteobacteria</taxon>
        <taxon>Hyphomicrobiales</taxon>
        <taxon>Methylobacteriaceae</taxon>
        <taxon>Methylobacterium</taxon>
    </lineage>
</organism>
<dbReference type="Pfam" id="PF01810">
    <property type="entry name" value="LysE"/>
    <property type="match status" value="1"/>
</dbReference>
<dbReference type="AlphaFoldDB" id="A0A0J6RBS1"/>
<feature type="transmembrane region" description="Helical" evidence="6">
    <location>
        <begin position="187"/>
        <end position="208"/>
    </location>
</feature>
<evidence type="ECO:0000256" key="3">
    <source>
        <dbReference type="ARBA" id="ARBA00022692"/>
    </source>
</evidence>
<evidence type="ECO:0000256" key="1">
    <source>
        <dbReference type="ARBA" id="ARBA00004651"/>
    </source>
</evidence>
<evidence type="ECO:0000256" key="4">
    <source>
        <dbReference type="ARBA" id="ARBA00022989"/>
    </source>
</evidence>
<dbReference type="PANTHER" id="PTHR30086">
    <property type="entry name" value="ARGININE EXPORTER PROTEIN ARGO"/>
    <property type="match status" value="1"/>
</dbReference>
<keyword evidence="4 6" id="KW-1133">Transmembrane helix</keyword>
<dbReference type="RefSeq" id="WP_048430113.1">
    <property type="nucleotide sequence ID" value="NZ_AP024145.1"/>
</dbReference>
<evidence type="ECO:0000313" key="7">
    <source>
        <dbReference type="EMBL" id="BCM85546.1"/>
    </source>
</evidence>
<dbReference type="PANTHER" id="PTHR30086:SF20">
    <property type="entry name" value="ARGININE EXPORTER PROTEIN ARGO-RELATED"/>
    <property type="match status" value="1"/>
</dbReference>
<feature type="transmembrane region" description="Helical" evidence="6">
    <location>
        <begin position="12"/>
        <end position="33"/>
    </location>
</feature>
<dbReference type="InterPro" id="IPR001123">
    <property type="entry name" value="LeuE-type"/>
</dbReference>
<gene>
    <name evidence="7" type="ORF">mvi_40070</name>
    <name evidence="8" type="ORF">QR79_19790</name>
</gene>
<evidence type="ECO:0000313" key="10">
    <source>
        <dbReference type="Proteomes" id="UP000663508"/>
    </source>
</evidence>
<accession>A0A0J6RBS1</accession>
<feature type="transmembrane region" description="Helical" evidence="6">
    <location>
        <begin position="152"/>
        <end position="175"/>
    </location>
</feature>
<name>A0A0J6RBS1_9HYPH</name>
<evidence type="ECO:0000313" key="9">
    <source>
        <dbReference type="Proteomes" id="UP000036471"/>
    </source>
</evidence>
<dbReference type="Proteomes" id="UP000036471">
    <property type="component" value="Unassembled WGS sequence"/>
</dbReference>
<dbReference type="Proteomes" id="UP000663508">
    <property type="component" value="Chromosome"/>
</dbReference>
<keyword evidence="2" id="KW-1003">Cell membrane</keyword>
<evidence type="ECO:0000256" key="6">
    <source>
        <dbReference type="SAM" id="Phobius"/>
    </source>
</evidence>